<dbReference type="PIRSF" id="PIRSF002825">
    <property type="entry name" value="CfbpA"/>
    <property type="match status" value="1"/>
</dbReference>
<dbReference type="Gene3D" id="3.40.190.10">
    <property type="entry name" value="Periplasmic binding protein-like II"/>
    <property type="match status" value="2"/>
</dbReference>
<dbReference type="GO" id="GO:0030975">
    <property type="term" value="F:thiamine binding"/>
    <property type="evidence" value="ECO:0007669"/>
    <property type="project" value="TreeGrafter"/>
</dbReference>
<evidence type="ECO:0000256" key="1">
    <source>
        <dbReference type="ARBA" id="ARBA00022729"/>
    </source>
</evidence>
<dbReference type="Pfam" id="PF13343">
    <property type="entry name" value="SBP_bac_6"/>
    <property type="match status" value="1"/>
</dbReference>
<comment type="caution">
    <text evidence="3">The sequence shown here is derived from an EMBL/GenBank/DDBJ whole genome shotgun (WGS) entry which is preliminary data.</text>
</comment>
<keyword evidence="4" id="KW-1185">Reference proteome</keyword>
<feature type="chain" id="PRO_5019720420" evidence="2">
    <location>
        <begin position="37"/>
        <end position="348"/>
    </location>
</feature>
<dbReference type="CDD" id="cd13549">
    <property type="entry name" value="PBP2_Fbp_like_3"/>
    <property type="match status" value="1"/>
</dbReference>
<dbReference type="RefSeq" id="WP_121274895.1">
    <property type="nucleotide sequence ID" value="NZ_RBZV01000001.1"/>
</dbReference>
<sequence>MTRRFRFLRTHVARLVCAGAAAIAAFAAPFAGQAHAEETAICYNCPPEWADWASQLKAIQEKTGIHVPSDNKNSGQAIAQLIAEQKSPIADVVYLGVSSAFQAKDKGVIQPYKPAHWDDIPADLKDPQGYWFTIHSGTLGFFVNKDALEGKPVPRSWADLLKPEYKGMIGYLDPSSAFVGYAGAVAVNQALGGTLDNFEPGLDWFRKLKANAPIVPKQTAYARVLSGEIPILLDYDFDAYRAKYKDHANVEFVIPKEGTISVPYVMSLVKGAPHEANGKKMLDFVLSDEGQKLWANAYLRPVRASAMTKDAAAKFLPASEYARAKAVDFAKMAQKQQAFGERYLQTMH</sequence>
<protein>
    <submittedName>
        <fullName evidence="3">Extracellular solute-binding protein</fullName>
    </submittedName>
</protein>
<feature type="signal peptide" evidence="2">
    <location>
        <begin position="1"/>
        <end position="36"/>
    </location>
</feature>
<organism evidence="3 4">
    <name type="scientific">Trinickia fusca</name>
    <dbReference type="NCBI Taxonomy" id="2419777"/>
    <lineage>
        <taxon>Bacteria</taxon>
        <taxon>Pseudomonadati</taxon>
        <taxon>Pseudomonadota</taxon>
        <taxon>Betaproteobacteria</taxon>
        <taxon>Burkholderiales</taxon>
        <taxon>Burkholderiaceae</taxon>
        <taxon>Trinickia</taxon>
    </lineage>
</organism>
<dbReference type="GO" id="GO:0015888">
    <property type="term" value="P:thiamine transport"/>
    <property type="evidence" value="ECO:0007669"/>
    <property type="project" value="TreeGrafter"/>
</dbReference>
<dbReference type="PANTHER" id="PTHR30006:SF2">
    <property type="entry name" value="ABC TRANSPORTER SUBSTRATE-BINDING PROTEIN"/>
    <property type="match status" value="1"/>
</dbReference>
<dbReference type="InterPro" id="IPR026045">
    <property type="entry name" value="Ferric-bd"/>
</dbReference>
<dbReference type="SUPFAM" id="SSF53850">
    <property type="entry name" value="Periplasmic binding protein-like II"/>
    <property type="match status" value="1"/>
</dbReference>
<dbReference type="OrthoDB" id="366726at2"/>
<dbReference type="Proteomes" id="UP000280434">
    <property type="component" value="Unassembled WGS sequence"/>
</dbReference>
<reference evidence="3 4" key="1">
    <citation type="submission" date="2018-10" db="EMBL/GenBank/DDBJ databases">
        <title>Paraburkholderia sp. 7MK8-2, isolated from soil.</title>
        <authorList>
            <person name="Gao Z.-H."/>
            <person name="Qiu L.-H."/>
        </authorList>
    </citation>
    <scope>NUCLEOTIDE SEQUENCE [LARGE SCALE GENOMIC DNA]</scope>
    <source>
        <strain evidence="3 4">7MK8-2</strain>
    </source>
</reference>
<evidence type="ECO:0000313" key="4">
    <source>
        <dbReference type="Proteomes" id="UP000280434"/>
    </source>
</evidence>
<gene>
    <name evidence="3" type="ORF">D7S89_01140</name>
</gene>
<keyword evidence="1 2" id="KW-0732">Signal</keyword>
<dbReference type="GO" id="GO:0030976">
    <property type="term" value="F:thiamine pyrophosphate binding"/>
    <property type="evidence" value="ECO:0007669"/>
    <property type="project" value="TreeGrafter"/>
</dbReference>
<dbReference type="PANTHER" id="PTHR30006">
    <property type="entry name" value="THIAMINE-BINDING PERIPLASMIC PROTEIN-RELATED"/>
    <property type="match status" value="1"/>
</dbReference>
<dbReference type="EMBL" id="RBZV01000001">
    <property type="protein sequence ID" value="RKP52182.1"/>
    <property type="molecule type" value="Genomic_DNA"/>
</dbReference>
<evidence type="ECO:0000256" key="2">
    <source>
        <dbReference type="SAM" id="SignalP"/>
    </source>
</evidence>
<accession>A0A494XQU9</accession>
<dbReference type="AlphaFoldDB" id="A0A494XQU9"/>
<dbReference type="GO" id="GO:0030288">
    <property type="term" value="C:outer membrane-bounded periplasmic space"/>
    <property type="evidence" value="ECO:0007669"/>
    <property type="project" value="TreeGrafter"/>
</dbReference>
<proteinExistence type="predicted"/>
<evidence type="ECO:0000313" key="3">
    <source>
        <dbReference type="EMBL" id="RKP52182.1"/>
    </source>
</evidence>
<name>A0A494XQU9_9BURK</name>